<dbReference type="CDD" id="cd06261">
    <property type="entry name" value="TM_PBP2"/>
    <property type="match status" value="1"/>
</dbReference>
<evidence type="ECO:0000259" key="6">
    <source>
        <dbReference type="PROSITE" id="PS50928"/>
    </source>
</evidence>
<feature type="domain" description="ABC transmembrane type-1" evidence="6">
    <location>
        <begin position="59"/>
        <end position="271"/>
    </location>
</feature>
<comment type="similarity">
    <text evidence="5">Belongs to the binding-protein-dependent transport system permease family.</text>
</comment>
<dbReference type="Proteomes" id="UP001652395">
    <property type="component" value="Unassembled WGS sequence"/>
</dbReference>
<dbReference type="PANTHER" id="PTHR43759">
    <property type="entry name" value="TREHALOSE TRANSPORT SYSTEM PERMEASE PROTEIN SUGA"/>
    <property type="match status" value="1"/>
</dbReference>
<proteinExistence type="inferred from homology"/>
<keyword evidence="2 5" id="KW-0812">Transmembrane</keyword>
<evidence type="ECO:0000313" key="8">
    <source>
        <dbReference type="Proteomes" id="UP001652395"/>
    </source>
</evidence>
<dbReference type="InterPro" id="IPR000515">
    <property type="entry name" value="MetI-like"/>
</dbReference>
<evidence type="ECO:0000313" key="7">
    <source>
        <dbReference type="EMBL" id="MCU6800896.1"/>
    </source>
</evidence>
<evidence type="ECO:0000256" key="4">
    <source>
        <dbReference type="ARBA" id="ARBA00023136"/>
    </source>
</evidence>
<keyword evidence="8" id="KW-1185">Reference proteome</keyword>
<protein>
    <submittedName>
        <fullName evidence="7">ABC transporter permease subunit</fullName>
    </submittedName>
</protein>
<dbReference type="RefSeq" id="WP_158359693.1">
    <property type="nucleotide sequence ID" value="NZ_JAOQJF010000032.1"/>
</dbReference>
<organism evidence="7 8">
    <name type="scientific">Alitiscatomonas aceti</name>
    <dbReference type="NCBI Taxonomy" id="2981724"/>
    <lineage>
        <taxon>Bacteria</taxon>
        <taxon>Bacillati</taxon>
        <taxon>Bacillota</taxon>
        <taxon>Clostridia</taxon>
        <taxon>Lachnospirales</taxon>
        <taxon>Lachnospiraceae</taxon>
        <taxon>Alitiscatomonas</taxon>
    </lineage>
</organism>
<sequence length="286" mass="31305">MKKPFFLLIPFFLLMALVLASIWNVLTQSLGYIPAFGLREPTFGYYARVLKDPGFLSSVLVSLKISVWSAVISTVLGVLLSMALIQCGKQRGGHVFAVRIPVLVPHAVAAVFMIQIFSQTGLLARLAFVLGLLEEPTAFPQLLFTPSYGGTILAYIWKEAPFVAYFVLAFMGGIRSSLGEAAENLGASPVKSFFQITLPLSVPVISRAFLIIFIFAFGGYELPLLLGSTLPRALSVETYLAYTRPDLLDRPLAMAMNGVMLLLSIVMTVLYSAVMDRVSRKIGRIQ</sequence>
<dbReference type="Pfam" id="PF00528">
    <property type="entry name" value="BPD_transp_1"/>
    <property type="match status" value="1"/>
</dbReference>
<evidence type="ECO:0000256" key="1">
    <source>
        <dbReference type="ARBA" id="ARBA00004141"/>
    </source>
</evidence>
<dbReference type="PROSITE" id="PS50928">
    <property type="entry name" value="ABC_TM1"/>
    <property type="match status" value="1"/>
</dbReference>
<dbReference type="PANTHER" id="PTHR43759:SF1">
    <property type="entry name" value="GLUCOSE IMPORT SYSTEM PERMEASE PROTEIN GLCT"/>
    <property type="match status" value="1"/>
</dbReference>
<dbReference type="Gene3D" id="1.10.3720.10">
    <property type="entry name" value="MetI-like"/>
    <property type="match status" value="1"/>
</dbReference>
<feature type="transmembrane region" description="Helical" evidence="5">
    <location>
        <begin position="198"/>
        <end position="217"/>
    </location>
</feature>
<keyword evidence="3 5" id="KW-1133">Transmembrane helix</keyword>
<accession>A0ABT2V1Z4</accession>
<feature type="transmembrane region" description="Helical" evidence="5">
    <location>
        <begin position="254"/>
        <end position="274"/>
    </location>
</feature>
<evidence type="ECO:0000256" key="2">
    <source>
        <dbReference type="ARBA" id="ARBA00022692"/>
    </source>
</evidence>
<feature type="transmembrane region" description="Helical" evidence="5">
    <location>
        <begin position="65"/>
        <end position="85"/>
    </location>
</feature>
<keyword evidence="5" id="KW-0813">Transport</keyword>
<comment type="caution">
    <text evidence="7">The sequence shown here is derived from an EMBL/GenBank/DDBJ whole genome shotgun (WGS) entry which is preliminary data.</text>
</comment>
<dbReference type="InterPro" id="IPR035906">
    <property type="entry name" value="MetI-like_sf"/>
</dbReference>
<keyword evidence="4 5" id="KW-0472">Membrane</keyword>
<gene>
    <name evidence="7" type="ORF">OCV69_13325</name>
</gene>
<dbReference type="EMBL" id="JAOQJF010000032">
    <property type="protein sequence ID" value="MCU6800896.1"/>
    <property type="molecule type" value="Genomic_DNA"/>
</dbReference>
<dbReference type="InterPro" id="IPR052730">
    <property type="entry name" value="Sugar_ABC_transporter"/>
</dbReference>
<evidence type="ECO:0000256" key="5">
    <source>
        <dbReference type="RuleBase" id="RU363032"/>
    </source>
</evidence>
<feature type="transmembrane region" description="Helical" evidence="5">
    <location>
        <begin position="97"/>
        <end position="118"/>
    </location>
</feature>
<dbReference type="SUPFAM" id="SSF161098">
    <property type="entry name" value="MetI-like"/>
    <property type="match status" value="1"/>
</dbReference>
<evidence type="ECO:0000256" key="3">
    <source>
        <dbReference type="ARBA" id="ARBA00022989"/>
    </source>
</evidence>
<name>A0ABT2V1Z4_9FIRM</name>
<comment type="subcellular location">
    <subcellularLocation>
        <location evidence="5">Cell membrane</location>
        <topology evidence="5">Multi-pass membrane protein</topology>
    </subcellularLocation>
    <subcellularLocation>
        <location evidence="1">Membrane</location>
        <topology evidence="1">Multi-pass membrane protein</topology>
    </subcellularLocation>
</comment>
<reference evidence="7 8" key="1">
    <citation type="journal article" date="2021" name="ISME Commun">
        <title>Automated analysis of genomic sequences facilitates high-throughput and comprehensive description of bacteria.</title>
        <authorList>
            <person name="Hitch T.C.A."/>
        </authorList>
    </citation>
    <scope>NUCLEOTIDE SEQUENCE [LARGE SCALE GENOMIC DNA]</scope>
    <source>
        <strain evidence="8">f_CCE</strain>
    </source>
</reference>
<feature type="transmembrane region" description="Helical" evidence="5">
    <location>
        <begin position="162"/>
        <end position="178"/>
    </location>
</feature>